<evidence type="ECO:0000256" key="6">
    <source>
        <dbReference type="SAM" id="Phobius"/>
    </source>
</evidence>
<keyword evidence="6" id="KW-0472">Membrane</keyword>
<gene>
    <name evidence="8" type="ORF">DNK49_07220</name>
</gene>
<feature type="region of interest" description="Disordered" evidence="5">
    <location>
        <begin position="463"/>
        <end position="526"/>
    </location>
</feature>
<keyword evidence="9" id="KW-1185">Reference proteome</keyword>
<feature type="transmembrane region" description="Helical" evidence="6">
    <location>
        <begin position="530"/>
        <end position="550"/>
    </location>
</feature>
<dbReference type="SUPFAM" id="SSF56112">
    <property type="entry name" value="Protein kinase-like (PK-like)"/>
    <property type="match status" value="1"/>
</dbReference>
<dbReference type="InterPro" id="IPR008266">
    <property type="entry name" value="Tyr_kinase_AS"/>
</dbReference>
<dbReference type="PROSITE" id="PS50011">
    <property type="entry name" value="PROTEIN_KINASE_DOM"/>
    <property type="match status" value="1"/>
</dbReference>
<organism evidence="8 9">
    <name type="scientific">Parazoarcus communis SWub3 = DSM 12120</name>
    <dbReference type="NCBI Taxonomy" id="1121029"/>
    <lineage>
        <taxon>Bacteria</taxon>
        <taxon>Pseudomonadati</taxon>
        <taxon>Pseudomonadota</taxon>
        <taxon>Betaproteobacteria</taxon>
        <taxon>Rhodocyclales</taxon>
        <taxon>Zoogloeaceae</taxon>
        <taxon>Parazoarcus</taxon>
    </lineage>
</organism>
<dbReference type="Gene3D" id="3.30.200.20">
    <property type="entry name" value="Phosphorylase Kinase, domain 1"/>
    <property type="match status" value="1"/>
</dbReference>
<evidence type="ECO:0000313" key="9">
    <source>
        <dbReference type="Proteomes" id="UP000248259"/>
    </source>
</evidence>
<dbReference type="GO" id="GO:0005524">
    <property type="term" value="F:ATP binding"/>
    <property type="evidence" value="ECO:0007669"/>
    <property type="project" value="UniProtKB-KW"/>
</dbReference>
<feature type="compositionally biased region" description="Low complexity" evidence="5">
    <location>
        <begin position="399"/>
        <end position="414"/>
    </location>
</feature>
<dbReference type="PANTHER" id="PTHR43289">
    <property type="entry name" value="MITOGEN-ACTIVATED PROTEIN KINASE KINASE KINASE 20-RELATED"/>
    <property type="match status" value="1"/>
</dbReference>
<keyword evidence="3" id="KW-0418">Kinase</keyword>
<protein>
    <recommendedName>
        <fullName evidence="7">Protein kinase domain-containing protein</fullName>
    </recommendedName>
</protein>
<sequence>MNEVIGSFRVLARIGEGDLGPVFQGRDLDDTRDVVLLSLRSELALRPDVVDAARAEAGMLATLRHRNIAGLIGLVEDGGQCCLVREFVAGESLAERLRRCGALPWREASGLVVQALRGLGEAHKAHVIHRDITPANLLIAADGTLKLAGFGIAGILDKAGLTRTGSGVDALHYVSPEQVRGALVDERSDLYLMAVVLYQALTGRVPFEHADEVQLIRAHLEQMPVPPSQHVRGLPIALESILMRALVKDPRMRTPNALAFRRELEQLLESEPAADPRHDGVTLVVPSHQAASRQADAAVQTARSSDEARAAAIAPTMIVNRPSGLAAGDARPSDATYAAAIANTVVVRSPVASPAPKDSTAEKAAGAAAPSDEAYAAAIAQTIVVRRPVMEGAAGESSAPRTTPVARTAADTTAEASSIAPTLVIRRGEMVRSFDDAPAAGVSTGDEGYSADYPPTIVIRRPVGASAPAPGAPPADDPMPSEIPPTIAIRRNDATPVNAAAATRTGSDQTGRATREPPPGHVQPPAPSRWPLIAAIAIAVVVGAGYLGWLSAA</sequence>
<dbReference type="Proteomes" id="UP000248259">
    <property type="component" value="Unassembled WGS sequence"/>
</dbReference>
<evidence type="ECO:0000256" key="2">
    <source>
        <dbReference type="ARBA" id="ARBA00022741"/>
    </source>
</evidence>
<keyword evidence="2" id="KW-0547">Nucleotide-binding</keyword>
<dbReference type="InterPro" id="IPR011009">
    <property type="entry name" value="Kinase-like_dom_sf"/>
</dbReference>
<feature type="domain" description="Protein kinase" evidence="7">
    <location>
        <begin position="8"/>
        <end position="268"/>
    </location>
</feature>
<dbReference type="OrthoDB" id="9791419at2"/>
<reference evidence="8 9" key="1">
    <citation type="submission" date="2018-06" db="EMBL/GenBank/DDBJ databases">
        <title>Azoarcus communis strain SWub3 genome.</title>
        <authorList>
            <person name="Zorraquino Salvo V."/>
            <person name="Toubiana D."/>
            <person name="Blumwald E."/>
        </authorList>
    </citation>
    <scope>NUCLEOTIDE SEQUENCE [LARGE SCALE GENOMIC DNA]</scope>
    <source>
        <strain evidence="8 9">SWub3</strain>
    </source>
</reference>
<evidence type="ECO:0000256" key="1">
    <source>
        <dbReference type="ARBA" id="ARBA00022679"/>
    </source>
</evidence>
<dbReference type="EMBL" id="QKOE01000004">
    <property type="protein sequence ID" value="PZA17029.1"/>
    <property type="molecule type" value="Genomic_DNA"/>
</dbReference>
<feature type="compositionally biased region" description="Pro residues" evidence="5">
    <location>
        <begin position="470"/>
        <end position="483"/>
    </location>
</feature>
<evidence type="ECO:0000256" key="4">
    <source>
        <dbReference type="ARBA" id="ARBA00022840"/>
    </source>
</evidence>
<dbReference type="RefSeq" id="WP_110523674.1">
    <property type="nucleotide sequence ID" value="NZ_QKOE01000004.1"/>
</dbReference>
<keyword evidence="6" id="KW-0812">Transmembrane</keyword>
<dbReference type="InterPro" id="IPR000719">
    <property type="entry name" value="Prot_kinase_dom"/>
</dbReference>
<keyword evidence="6" id="KW-1133">Transmembrane helix</keyword>
<keyword evidence="4" id="KW-0067">ATP-binding</keyword>
<dbReference type="Gene3D" id="1.10.510.10">
    <property type="entry name" value="Transferase(Phosphotransferase) domain 1"/>
    <property type="match status" value="1"/>
</dbReference>
<dbReference type="CDD" id="cd14014">
    <property type="entry name" value="STKc_PknB_like"/>
    <property type="match status" value="1"/>
</dbReference>
<accession>A0A323UWW0</accession>
<proteinExistence type="predicted"/>
<dbReference type="AlphaFoldDB" id="A0A323UWW0"/>
<keyword evidence="1" id="KW-0808">Transferase</keyword>
<dbReference type="GO" id="GO:0004674">
    <property type="term" value="F:protein serine/threonine kinase activity"/>
    <property type="evidence" value="ECO:0007669"/>
    <property type="project" value="TreeGrafter"/>
</dbReference>
<evidence type="ECO:0000256" key="3">
    <source>
        <dbReference type="ARBA" id="ARBA00022777"/>
    </source>
</evidence>
<name>A0A323UWW0_9RHOO</name>
<comment type="caution">
    <text evidence="8">The sequence shown here is derived from an EMBL/GenBank/DDBJ whole genome shotgun (WGS) entry which is preliminary data.</text>
</comment>
<evidence type="ECO:0000259" key="7">
    <source>
        <dbReference type="PROSITE" id="PS50011"/>
    </source>
</evidence>
<dbReference type="Pfam" id="PF00069">
    <property type="entry name" value="Pkinase"/>
    <property type="match status" value="1"/>
</dbReference>
<feature type="compositionally biased region" description="Pro residues" evidence="5">
    <location>
        <begin position="516"/>
        <end position="526"/>
    </location>
</feature>
<dbReference type="PANTHER" id="PTHR43289:SF6">
    <property type="entry name" value="SERINE_THREONINE-PROTEIN KINASE NEKL-3"/>
    <property type="match status" value="1"/>
</dbReference>
<feature type="region of interest" description="Disordered" evidence="5">
    <location>
        <begin position="393"/>
        <end position="414"/>
    </location>
</feature>
<evidence type="ECO:0000256" key="5">
    <source>
        <dbReference type="SAM" id="MobiDB-lite"/>
    </source>
</evidence>
<evidence type="ECO:0000313" key="8">
    <source>
        <dbReference type="EMBL" id="PZA17029.1"/>
    </source>
</evidence>
<dbReference type="PROSITE" id="PS00109">
    <property type="entry name" value="PROTEIN_KINASE_TYR"/>
    <property type="match status" value="1"/>
</dbReference>